<name>A0ABR0A913_9CRUS</name>
<comment type="caution">
    <text evidence="1">The sequence shown here is derived from an EMBL/GenBank/DDBJ whole genome shotgun (WGS) entry which is preliminary data.</text>
</comment>
<organism evidence="1 2">
    <name type="scientific">Daphnia magna</name>
    <dbReference type="NCBI Taxonomy" id="35525"/>
    <lineage>
        <taxon>Eukaryota</taxon>
        <taxon>Metazoa</taxon>
        <taxon>Ecdysozoa</taxon>
        <taxon>Arthropoda</taxon>
        <taxon>Crustacea</taxon>
        <taxon>Branchiopoda</taxon>
        <taxon>Diplostraca</taxon>
        <taxon>Cladocera</taxon>
        <taxon>Anomopoda</taxon>
        <taxon>Daphniidae</taxon>
        <taxon>Daphnia</taxon>
    </lineage>
</organism>
<dbReference type="Proteomes" id="UP001234178">
    <property type="component" value="Unassembled WGS sequence"/>
</dbReference>
<protein>
    <submittedName>
        <fullName evidence="1">Uncharacterized protein</fullName>
    </submittedName>
</protein>
<evidence type="ECO:0000313" key="2">
    <source>
        <dbReference type="Proteomes" id="UP001234178"/>
    </source>
</evidence>
<dbReference type="EMBL" id="JAOYFB010000036">
    <property type="protein sequence ID" value="KAK4021592.1"/>
    <property type="molecule type" value="Genomic_DNA"/>
</dbReference>
<sequence>MIQRLFNIYPRRAVREVLEDRSPSYNGTVQAADEYFKRTYNRLRSSPQQCQSARELYDTCGLSQPSEDQMNFYNRAPTQQELDAKLRRAANTSAGVDGLEYRHLRAIDPICILLQTVCKMVWKLGIPNCWKISQTVPILYSFFLPTSLMMLTSGPTPERCDLPSERSPASPTEMILYAETGSNLWILAYQASKRLGVRIDVSGDENLRIVADEVSVSPFKAVRGLRKVARQRHTRNLLTDKSHQGVVTNCLSLEGTSKDMARLVSCRAPLSFHD</sequence>
<proteinExistence type="predicted"/>
<keyword evidence="2" id="KW-1185">Reference proteome</keyword>
<reference evidence="1 2" key="1">
    <citation type="journal article" date="2023" name="Nucleic Acids Res.">
        <title>The hologenome of Daphnia magna reveals possible DNA methylation and microbiome-mediated evolution of the host genome.</title>
        <authorList>
            <person name="Chaturvedi A."/>
            <person name="Li X."/>
            <person name="Dhandapani V."/>
            <person name="Marshall H."/>
            <person name="Kissane S."/>
            <person name="Cuenca-Cambronero M."/>
            <person name="Asole G."/>
            <person name="Calvet F."/>
            <person name="Ruiz-Romero M."/>
            <person name="Marangio P."/>
            <person name="Guigo R."/>
            <person name="Rago D."/>
            <person name="Mirbahai L."/>
            <person name="Eastwood N."/>
            <person name="Colbourne J.K."/>
            <person name="Zhou J."/>
            <person name="Mallon E."/>
            <person name="Orsini L."/>
        </authorList>
    </citation>
    <scope>NUCLEOTIDE SEQUENCE [LARGE SCALE GENOMIC DNA]</scope>
    <source>
        <strain evidence="1">LRV0_1</strain>
    </source>
</reference>
<gene>
    <name evidence="1" type="ORF">OUZ56_003504</name>
</gene>
<evidence type="ECO:0000313" key="1">
    <source>
        <dbReference type="EMBL" id="KAK4021592.1"/>
    </source>
</evidence>
<accession>A0ABR0A913</accession>